<dbReference type="Proteomes" id="UP000324233">
    <property type="component" value="Chromosome"/>
</dbReference>
<dbReference type="GO" id="GO:0007154">
    <property type="term" value="P:cell communication"/>
    <property type="evidence" value="ECO:0007669"/>
    <property type="project" value="InterPro"/>
</dbReference>
<feature type="domain" description="Calx-beta" evidence="6">
    <location>
        <begin position="3110"/>
        <end position="3210"/>
    </location>
</feature>
<evidence type="ECO:0000313" key="7">
    <source>
        <dbReference type="EMBL" id="QEH35011.1"/>
    </source>
</evidence>
<dbReference type="PROSITE" id="PS00018">
    <property type="entry name" value="EF_HAND_1"/>
    <property type="match status" value="1"/>
</dbReference>
<dbReference type="Pfam" id="PF03160">
    <property type="entry name" value="Calx-beta"/>
    <property type="match status" value="11"/>
</dbReference>
<feature type="domain" description="Calx-beta" evidence="6">
    <location>
        <begin position="2664"/>
        <end position="2764"/>
    </location>
</feature>
<feature type="domain" description="Calx-beta" evidence="6">
    <location>
        <begin position="1999"/>
        <end position="2100"/>
    </location>
</feature>
<keyword evidence="4" id="KW-0406">Ion transport</keyword>
<feature type="domain" description="Calx-beta" evidence="6">
    <location>
        <begin position="2442"/>
        <end position="2540"/>
    </location>
</feature>
<keyword evidence="8" id="KW-1185">Reference proteome</keyword>
<keyword evidence="2" id="KW-0677">Repeat</keyword>
<evidence type="ECO:0000259" key="6">
    <source>
        <dbReference type="SMART" id="SM00237"/>
    </source>
</evidence>
<dbReference type="PANTHER" id="PTHR11878:SF65">
    <property type="entry name" value="NA_CA-EXCHANGE PROTEIN, ISOFORM G"/>
    <property type="match status" value="1"/>
</dbReference>
<dbReference type="KEGG" id="agv:OJF2_35560"/>
<evidence type="ECO:0000256" key="4">
    <source>
        <dbReference type="ARBA" id="ARBA00023065"/>
    </source>
</evidence>
<reference evidence="7 8" key="1">
    <citation type="submission" date="2019-08" db="EMBL/GenBank/DDBJ databases">
        <title>Deep-cultivation of Planctomycetes and their phenomic and genomic characterization uncovers novel biology.</title>
        <authorList>
            <person name="Wiegand S."/>
            <person name="Jogler M."/>
            <person name="Boedeker C."/>
            <person name="Pinto D."/>
            <person name="Vollmers J."/>
            <person name="Rivas-Marin E."/>
            <person name="Kohn T."/>
            <person name="Peeters S.H."/>
            <person name="Heuer A."/>
            <person name="Rast P."/>
            <person name="Oberbeckmann S."/>
            <person name="Bunk B."/>
            <person name="Jeske O."/>
            <person name="Meyerdierks A."/>
            <person name="Storesund J.E."/>
            <person name="Kallscheuer N."/>
            <person name="Luecker S."/>
            <person name="Lage O.M."/>
            <person name="Pohl T."/>
            <person name="Merkel B.J."/>
            <person name="Hornburger P."/>
            <person name="Mueller R.-W."/>
            <person name="Bruemmer F."/>
            <person name="Labrenz M."/>
            <person name="Spormann A.M."/>
            <person name="Op den Camp H."/>
            <person name="Overmann J."/>
            <person name="Amann R."/>
            <person name="Jetten M.S.M."/>
            <person name="Mascher T."/>
            <person name="Medema M.H."/>
            <person name="Devos D.P."/>
            <person name="Kaster A.-K."/>
            <person name="Ovreas L."/>
            <person name="Rohde M."/>
            <person name="Galperin M.Y."/>
            <person name="Jogler C."/>
        </authorList>
    </citation>
    <scope>NUCLEOTIDE SEQUENCE [LARGE SCALE GENOMIC DNA]</scope>
    <source>
        <strain evidence="7 8">OJF2</strain>
    </source>
</reference>
<dbReference type="InterPro" id="IPR003644">
    <property type="entry name" value="Calx_beta"/>
</dbReference>
<accession>A0A5B9W4L0</accession>
<evidence type="ECO:0000313" key="8">
    <source>
        <dbReference type="Proteomes" id="UP000324233"/>
    </source>
</evidence>
<dbReference type="InterPro" id="IPR018247">
    <property type="entry name" value="EF_Hand_1_Ca_BS"/>
</dbReference>
<evidence type="ECO:0000256" key="2">
    <source>
        <dbReference type="ARBA" id="ARBA00022737"/>
    </source>
</evidence>
<evidence type="ECO:0000256" key="1">
    <source>
        <dbReference type="ARBA" id="ARBA00022729"/>
    </source>
</evidence>
<gene>
    <name evidence="7" type="ORF">OJF2_35560</name>
</gene>
<protein>
    <submittedName>
        <fullName evidence="7">Calx-beta domain protein</fullName>
    </submittedName>
</protein>
<keyword evidence="1" id="KW-0732">Signal</keyword>
<feature type="domain" description="Calx-beta" evidence="6">
    <location>
        <begin position="2332"/>
        <end position="2430"/>
    </location>
</feature>
<dbReference type="SUPFAM" id="SSF141072">
    <property type="entry name" value="CalX-like"/>
    <property type="match status" value="12"/>
</dbReference>
<feature type="compositionally biased region" description="Basic residues" evidence="5">
    <location>
        <begin position="9"/>
        <end position="23"/>
    </location>
</feature>
<evidence type="ECO:0000256" key="5">
    <source>
        <dbReference type="SAM" id="MobiDB-lite"/>
    </source>
</evidence>
<dbReference type="EMBL" id="CP042997">
    <property type="protein sequence ID" value="QEH35011.1"/>
    <property type="molecule type" value="Genomic_DNA"/>
</dbReference>
<feature type="domain" description="Calx-beta" evidence="6">
    <location>
        <begin position="2776"/>
        <end position="2876"/>
    </location>
</feature>
<dbReference type="InterPro" id="IPR051171">
    <property type="entry name" value="CaCA"/>
</dbReference>
<name>A0A5B9W4L0_9BACT</name>
<dbReference type="SMART" id="SM00237">
    <property type="entry name" value="Calx_beta"/>
    <property type="match status" value="12"/>
</dbReference>
<evidence type="ECO:0000256" key="3">
    <source>
        <dbReference type="ARBA" id="ARBA00022837"/>
    </source>
</evidence>
<feature type="domain" description="Calx-beta" evidence="6">
    <location>
        <begin position="3000"/>
        <end position="3098"/>
    </location>
</feature>
<feature type="domain" description="Calx-beta" evidence="6">
    <location>
        <begin position="2222"/>
        <end position="2320"/>
    </location>
</feature>
<dbReference type="GO" id="GO:0005432">
    <property type="term" value="F:calcium:sodium antiporter activity"/>
    <property type="evidence" value="ECO:0007669"/>
    <property type="project" value="TreeGrafter"/>
</dbReference>
<dbReference type="InterPro" id="IPR038081">
    <property type="entry name" value="CalX-like_sf"/>
</dbReference>
<proteinExistence type="predicted"/>
<organism evidence="7 8">
    <name type="scientific">Aquisphaera giovannonii</name>
    <dbReference type="NCBI Taxonomy" id="406548"/>
    <lineage>
        <taxon>Bacteria</taxon>
        <taxon>Pseudomonadati</taxon>
        <taxon>Planctomycetota</taxon>
        <taxon>Planctomycetia</taxon>
        <taxon>Isosphaerales</taxon>
        <taxon>Isosphaeraceae</taxon>
        <taxon>Aquisphaera</taxon>
    </lineage>
</organism>
<feature type="domain" description="Calx-beta" evidence="6">
    <location>
        <begin position="1898"/>
        <end position="1986"/>
    </location>
</feature>
<sequence length="3409" mass="348472">MNRSANHRDGRHRTRRATSRRRNAQLRLTPRADGLEDRTMLSISILDLSVLEGNGGPVQVAGSFEESTETDYYQLQGAAGRTIYFDSTTPANTGGSWSLYRADGAYVGGTGITGDMRLTLPAAGNYTLAVAGPGGSPALTDYSFRLFDVTAPDVALSSNFNQVESGTLAAGQSRTITYTAPAGQSLFFDNLDDYDSDNVAISLTTPSGDSIFNAYSYTYDSTAPILLPDAGTYQLRITGTGDYKFKLSTLPAAATALTIGATVQGTVPDNETDLFSFTGAVGQRLSYDSLEASANVDVYLVDPTGDVVSLNQSANADRGVFTLTEPGRYLLAIRGRVVGAASYKFRLVDAAQAPTVAYTPGAVQAGTIDPTETDFYRFTAAAGQRVYFDSLSTSASGGSYWAIYGPNDQALASNYIYGSGSGDGEFVAPAAGTYILAVAGQGGSAAVDYSFRISETTDSSAALTLGALTSGTLAAAGEQDAYTFAGSVGQRLVFDGRSGAGIYASLYGPTGAQLFSRQVTDDNAPVTLTQSGTYRLVLDGSGAATGAYQFRLVDAAQAPTAAYTPGTDRSGTLDPTTETDLYRFTAAAGQRVYFDSLSTSASGGSYWAIYGPNDQALASNYIYGSGSGDGEFVAPAAGTYILAVAGQGGSAAVDYSFRISETTDSSAALTLGALTSGTLAAAGEQDAYTFAGSVGQRLVFDGRSGAGIYASLYGPTGAQLFSRQVTDDNAPVTLTQSGTYRLVLDGSGAATGAYQFRLVDAAQAPTAAYTPGTDRSGTLDPTTETDLYRFTAAAGQRVYFDSLSASASGGSYWAIYGPNDQALASNYIYGSGSGDGEFVAPAAGTYILAVAGQGGSAAVDYSFRISETTDSATALTLGALTSGTLAAAGEQDAYTFAGSVGQRVYLDGRSGAGIYAALYGPTGAQLFNQVLTDDARLALLTQSGTYRLVVDGSGSAAGAYQFRLVDAAQAPTVAYTPGAVQSGTLDPTTETDLYRFTATAGQKIAFDALTNTGDTYGVYWSLYGPAGQLLAENYLYGNGSGDGEVLAPADGSYILAIRGLGSATAVSYSFRTNVTGGAGTTDNFGVLRTGTITAGEVETYTFSATAGLLVYFDSQDRDGAPLVATLADPDGNNVATAYVSSGDYGPYRLPKSGTYTLKIQGQYATATGSYRFRLLNLGADATALTLGQSVAGSLPSYETDFYRFTGSPGQRLVFDSLSAANSSIGYLLYNPDGSAATSNNAIYDSAPFTLTQAGSYFLRFETSSASVEDYSFRLIDVAQSPAQAYTLDTTKSDTLDPGLSADLYRFDGTAGQRVYVDILSPASDFTGRWYLYDPSNAQIAGNYLNASYDGEVTLGATGRYVLAFLGGAASGTLDYSFRVTTPEDSTAAMTLGSAVSGTIAEVGERDAYTFAGSVGQRLIYDGLSGDPSLQPHLYSPSGADLTSFLYYPYGVSQDTAPFTLTEAGTYRLVVDGSAAATGDYSFRLIDVAQSPAQSYALDTTRSATLSPGTSAGVYTFDGTAGQRVFVDILSPASDFTSRWYLYDPNNAQVAGTYLNAGYDGEVTLGATGKYVLSFLGASTAGDLDYSFRVTTPEDSTAAVTLGSAVSGTIAEVGERDAYTFAGSVGQRLLYDGLSGDPSLQPHLYSPSGADLTSFLYYPYGVNQDSSPFTLTEAGTYRLVVDGSAAATGDYSFRLIDVAQSPAQSYALDTTRSATLSPGTSAGVYTFDGTAGQRVFVDILSPASDFTSRWYLYDPNNAQVAGTYLNAGYDGEVTLGATGRYVLAFLGASTAGDLDYSFRVVTPDTTSTPLTLGERTTGALDEPGEIDEYTFTATAGRKIAVDLLSNLGGSLRATLYDPLGNQVFSTNYQDDVNSLTLIRSGTYRLAIDGSGETTGNYKFRVIDLATAPTPAIGTDKAVVTVVLSAPSTSREYVYYSTADSTAQAGSDYVTRADYVYFAPGLTTRVIVIPIVGDTTVEPDETFTVNLQNPSSGQAITDAQSVVTILNDDTSVTMAIDDVVKAEGSGGGTTAFTFTVTLSSATTQAVTVAYQTADGTAAAGSDYTAASGTLTFAPGETTKTITVQVAADTDGEAAETFFVNLSSPTNALIADAQGQATILNDDARVSIGDVTVTEGDSGTVQAVFTVTLSSASSLTTSVNYATADGSAASPSDYTSASGTITFAPGETSKTISVAVLGDANVEGDETFFVNLTNAVNAAFTDSQGQATIRNDDAAFYIGDAAVSEGDSGTKQLAFTVSIPYATTKTVSVKYATADGTATAGSDYNAASGTLTFAPGETSKVVNVTIRGDATPEANETFLVNLTDPTNATLGDAQAVGTIYNDDTTISVADASVAEGDSGTTTLNVTVSLSVASSATVTVAYATANGTATAGSDYTAASGTLTFAPGETSKTIAIAVAGDTTDEADETIVVNLSNPTSAILADSQGVATIRNDDGSLGVVGGTVAEGDSGTRTIGFVVSLAHATARTVSVKYATADGTATAGSDYNAASGTLTFAPGETSKTVNVTIRGDVLVEDDETFYLDLSTPSNAVLATARGTATISNDDAAPALSIGSRSVGEGQSGSTPAVFTVTLSTASSKTVTVAYATANGTATAGSDYNAASGTLTFAPGETSKAVSIDVLGDAIDEADETFTVTLSAATNATIADAQGLGTILDDDSPPTISIGDRRVTEGNSGSTAAEFIVSLSAASGKTITVAYATSNGTATAGSDYTAASGTLTFAPGETSKAISVAVLGDTLAEADEAYSVTLSTPTNATLADASATGTILDDDDVPTLSVGDVTVAEGDSGSVQAVFTVSLSAASGETITVGYATANGTATAGSDYTAASGTLTFAPGETSKTINVDVLGDLLPEGLETFLVQLSSPTNATLADAQGEGTIVDNDGAPSLLVADASVVEGDGGASEAAFQVTLTRASGQAVTVKYATASGTATSGSDFTAASGTLTFAPGETSKTVRVSVLGDVTVEPDESFTLTLSDPSNASLGDPEATGLIRNDDAALTISDGTITEGDSGSASVSFTVSIAQPSALPVTVSYATADGTATAGSDYTAASGTLTFAPGETSKTISVAVLGDATDEADETFAVNLSAPTNATLADASATGTIADDDAAPSISIDGVRVTEGDSGTVDAVFTVSLSSASGKSIRVDYATAGGTATAGVDFEPASGTLTFAPGETSRTITVRVKGDVAIEADETFTVDLAAPTNASLAVASAAGVILNDDHAADPAPTVASFVVDDGSAQRSMVRSLTVTFSEEVTVGPGAFELRTPGGVAVPVTVDTRVEAGRTVAVLTFAGGGIVGGSLADGDYRLTIVAARIADSSGQHLDGNRDGTANDAAIFDFYRFFGDMDGDRDVDSADYGALYKARNLQGYLSALDYDSDGDVDAADVAQFLARYRRVLPR</sequence>
<keyword evidence="3" id="KW-0106">Calcium</keyword>
<dbReference type="Gene3D" id="2.60.40.2030">
    <property type="match status" value="12"/>
</dbReference>
<dbReference type="GO" id="GO:0016020">
    <property type="term" value="C:membrane"/>
    <property type="evidence" value="ECO:0007669"/>
    <property type="project" value="InterPro"/>
</dbReference>
<dbReference type="OrthoDB" id="282736at2"/>
<feature type="region of interest" description="Disordered" evidence="5">
    <location>
        <begin position="1"/>
        <end position="23"/>
    </location>
</feature>
<feature type="domain" description="Calx-beta" evidence="6">
    <location>
        <begin position="2888"/>
        <end position="2988"/>
    </location>
</feature>
<dbReference type="RefSeq" id="WP_148594861.1">
    <property type="nucleotide sequence ID" value="NZ_CP042997.1"/>
</dbReference>
<dbReference type="Gene3D" id="2.60.120.380">
    <property type="match status" value="17"/>
</dbReference>
<dbReference type="PANTHER" id="PTHR11878">
    <property type="entry name" value="SODIUM/CALCIUM EXCHANGER"/>
    <property type="match status" value="1"/>
</dbReference>
<feature type="domain" description="Calx-beta" evidence="6">
    <location>
        <begin position="2552"/>
        <end position="2652"/>
    </location>
</feature>
<feature type="domain" description="Calx-beta" evidence="6">
    <location>
        <begin position="2112"/>
        <end position="2210"/>
    </location>
</feature>
<dbReference type="GO" id="GO:0098703">
    <property type="term" value="P:calcium ion import across plasma membrane"/>
    <property type="evidence" value="ECO:0007669"/>
    <property type="project" value="TreeGrafter"/>
</dbReference>
<keyword evidence="4" id="KW-0813">Transport</keyword>